<dbReference type="STRING" id="29529.SAMN04488122_1678"/>
<sequence>MTGYLPCYRSRKRIAAIWLAIGLLCCGKPALAQQLHTGKTALAREQHGVAPEIPREPQLPQLLRELSAPQDSIAYIQTLGKIGALYLLINLDSSFTYAVREQEMSQRWEYKNGLADAYDVMSYCYALRTDFNIAAIYGYKALQLHKALSDSARMAKTLSNLYLYYRNMGRPADAGNYFYEAFGLAGRLPAGDDSIYSILLVNYAMRFYKDSTRQDSVQWAWRRAAQISVKYPYSRLPLYITAYAADTLVKQGRGKEAEAIINELAAAALKSGWPYVAMDIYNHLEDYGRMGYQVDSTHYRELSYELARKAGCIELNLATLAGLFDDFRKRNDMAKMSYYSKEIMRLATQPRYQPERDKINYIAFFLKEQALQLLTRSNQQQLLELEKVQTCRKQAQFVIAGLFVIVILLFILLFSRYRQYIRWKEQERRLSDSYTRISLKNVSLRANDEFKNKLITIIANDFRAPLHYISTVATQLRNRQTDTAEMAVLIKKIAAVSGSTLCVFDNILKWIRMQLSGFVYRGMPCKLHDITGGVLKHTAGAIEEKGLVVMNRVPVGYSITADPEMLRVALLQLVRLSARYAQQDSLLILSAWYSEGRANIRLIADAGYEADRIVTHLENWHHDMYALSFAITGDFFSKMKGSVKATVSDGKYLVFTGMLNTGKEEK</sequence>
<dbReference type="GO" id="GO:0016301">
    <property type="term" value="F:kinase activity"/>
    <property type="evidence" value="ECO:0007669"/>
    <property type="project" value="UniProtKB-KW"/>
</dbReference>
<evidence type="ECO:0000256" key="2">
    <source>
        <dbReference type="SAM" id="SignalP"/>
    </source>
</evidence>
<evidence type="ECO:0000313" key="4">
    <source>
        <dbReference type="Proteomes" id="UP000199310"/>
    </source>
</evidence>
<feature type="signal peptide" evidence="2">
    <location>
        <begin position="1"/>
        <end position="32"/>
    </location>
</feature>
<feature type="transmembrane region" description="Helical" evidence="1">
    <location>
        <begin position="395"/>
        <end position="414"/>
    </location>
</feature>
<dbReference type="EMBL" id="FOJG01000001">
    <property type="protein sequence ID" value="SEW30027.1"/>
    <property type="molecule type" value="Genomic_DNA"/>
</dbReference>
<dbReference type="Proteomes" id="UP000199310">
    <property type="component" value="Unassembled WGS sequence"/>
</dbReference>
<dbReference type="InterPro" id="IPR011990">
    <property type="entry name" value="TPR-like_helical_dom_sf"/>
</dbReference>
<keyword evidence="1" id="KW-1133">Transmembrane helix</keyword>
<evidence type="ECO:0000313" key="3">
    <source>
        <dbReference type="EMBL" id="SEW30027.1"/>
    </source>
</evidence>
<keyword evidence="3" id="KW-0808">Transferase</keyword>
<keyword evidence="3" id="KW-0418">Kinase</keyword>
<dbReference type="RefSeq" id="WP_089893029.1">
    <property type="nucleotide sequence ID" value="NZ_FOJG01000001.1"/>
</dbReference>
<dbReference type="AlphaFoldDB" id="A0A1I0QRM3"/>
<dbReference type="Gene3D" id="1.25.40.10">
    <property type="entry name" value="Tetratricopeptide repeat domain"/>
    <property type="match status" value="1"/>
</dbReference>
<organism evidence="3 4">
    <name type="scientific">Chitinophaga arvensicola</name>
    <dbReference type="NCBI Taxonomy" id="29529"/>
    <lineage>
        <taxon>Bacteria</taxon>
        <taxon>Pseudomonadati</taxon>
        <taxon>Bacteroidota</taxon>
        <taxon>Chitinophagia</taxon>
        <taxon>Chitinophagales</taxon>
        <taxon>Chitinophagaceae</taxon>
        <taxon>Chitinophaga</taxon>
    </lineage>
</organism>
<dbReference type="OrthoDB" id="1301080at2"/>
<proteinExistence type="predicted"/>
<feature type="chain" id="PRO_5011721291" evidence="2">
    <location>
        <begin position="33"/>
        <end position="666"/>
    </location>
</feature>
<keyword evidence="1" id="KW-0812">Transmembrane</keyword>
<keyword evidence="4" id="KW-1185">Reference proteome</keyword>
<keyword evidence="2" id="KW-0732">Signal</keyword>
<evidence type="ECO:0000256" key="1">
    <source>
        <dbReference type="SAM" id="Phobius"/>
    </source>
</evidence>
<keyword evidence="1" id="KW-0472">Membrane</keyword>
<gene>
    <name evidence="3" type="ORF">SAMN04488122_1678</name>
</gene>
<name>A0A1I0QRM3_9BACT</name>
<protein>
    <submittedName>
        <fullName evidence="3">Signal transduction histidine kinase</fullName>
    </submittedName>
</protein>
<accession>A0A1I0QRM3</accession>
<dbReference type="SUPFAM" id="SSF48452">
    <property type="entry name" value="TPR-like"/>
    <property type="match status" value="1"/>
</dbReference>
<reference evidence="4" key="1">
    <citation type="submission" date="2016-10" db="EMBL/GenBank/DDBJ databases">
        <authorList>
            <person name="Varghese N."/>
            <person name="Submissions S."/>
        </authorList>
    </citation>
    <scope>NUCLEOTIDE SEQUENCE [LARGE SCALE GENOMIC DNA]</scope>
    <source>
        <strain evidence="4">DSM 3695</strain>
    </source>
</reference>